<feature type="region of interest" description="Disordered" evidence="1">
    <location>
        <begin position="1"/>
        <end position="83"/>
    </location>
</feature>
<gene>
    <name evidence="2" type="ORF">AVDCRST_MAG68-2650</name>
</gene>
<evidence type="ECO:0000313" key="2">
    <source>
        <dbReference type="EMBL" id="CAA9335230.1"/>
    </source>
</evidence>
<feature type="compositionally biased region" description="Pro residues" evidence="1">
    <location>
        <begin position="58"/>
        <end position="69"/>
    </location>
</feature>
<evidence type="ECO:0000256" key="1">
    <source>
        <dbReference type="SAM" id="MobiDB-lite"/>
    </source>
</evidence>
<dbReference type="AlphaFoldDB" id="A0A6J4LQF9"/>
<feature type="compositionally biased region" description="Basic residues" evidence="1">
    <location>
        <begin position="32"/>
        <end position="43"/>
    </location>
</feature>
<proteinExistence type="predicted"/>
<feature type="non-terminal residue" evidence="2">
    <location>
        <position position="83"/>
    </location>
</feature>
<feature type="non-terminal residue" evidence="2">
    <location>
        <position position="1"/>
    </location>
</feature>
<dbReference type="EMBL" id="CADCTW010000132">
    <property type="protein sequence ID" value="CAA9335230.1"/>
    <property type="molecule type" value="Genomic_DNA"/>
</dbReference>
<reference evidence="2" key="1">
    <citation type="submission" date="2020-02" db="EMBL/GenBank/DDBJ databases">
        <authorList>
            <person name="Meier V. D."/>
        </authorList>
    </citation>
    <scope>NUCLEOTIDE SEQUENCE</scope>
    <source>
        <strain evidence="2">AVDCRST_MAG68</strain>
    </source>
</reference>
<accession>A0A6J4LQF9</accession>
<feature type="compositionally biased region" description="Basic and acidic residues" evidence="1">
    <location>
        <begin position="44"/>
        <end position="55"/>
    </location>
</feature>
<protein>
    <submittedName>
        <fullName evidence="2">Uncharacterized protein</fullName>
    </submittedName>
</protein>
<sequence length="83" mass="8735">EVPRHPAAGPFGAHSPRRAGALPAGGREHAHLAGHRPSRRRRHEGGGERPRHEDLCPGPHPGGPLPRSAPPRRAADLPDPGGM</sequence>
<name>A0A6J4LQF9_9BACT</name>
<organism evidence="2">
    <name type="scientific">uncultured Gemmatimonadota bacterium</name>
    <dbReference type="NCBI Taxonomy" id="203437"/>
    <lineage>
        <taxon>Bacteria</taxon>
        <taxon>Pseudomonadati</taxon>
        <taxon>Gemmatimonadota</taxon>
        <taxon>environmental samples</taxon>
    </lineage>
</organism>